<comment type="caution">
    <text evidence="2">The sequence shown here is derived from an EMBL/GenBank/DDBJ whole genome shotgun (WGS) entry which is preliminary data.</text>
</comment>
<name>A0A8X6Y4J4_9ARAC</name>
<reference evidence="2" key="1">
    <citation type="submission" date="2020-08" db="EMBL/GenBank/DDBJ databases">
        <title>Multicomponent nature underlies the extraordinary mechanical properties of spider dragline silk.</title>
        <authorList>
            <person name="Kono N."/>
            <person name="Nakamura H."/>
            <person name="Mori M."/>
            <person name="Yoshida Y."/>
            <person name="Ohtoshi R."/>
            <person name="Malay A.D."/>
            <person name="Moran D.A.P."/>
            <person name="Tomita M."/>
            <person name="Numata K."/>
            <person name="Arakawa K."/>
        </authorList>
    </citation>
    <scope>NUCLEOTIDE SEQUENCE</scope>
</reference>
<proteinExistence type="predicted"/>
<keyword evidence="3" id="KW-1185">Reference proteome</keyword>
<evidence type="ECO:0000256" key="1">
    <source>
        <dbReference type="SAM" id="MobiDB-lite"/>
    </source>
</evidence>
<dbReference type="AlphaFoldDB" id="A0A8X6Y4J4"/>
<feature type="compositionally biased region" description="Acidic residues" evidence="1">
    <location>
        <begin position="64"/>
        <end position="76"/>
    </location>
</feature>
<accession>A0A8X6Y4J4</accession>
<dbReference type="EMBL" id="BMAV01015402">
    <property type="protein sequence ID" value="GFY64779.1"/>
    <property type="molecule type" value="Genomic_DNA"/>
</dbReference>
<dbReference type="Proteomes" id="UP000886998">
    <property type="component" value="Unassembled WGS sequence"/>
</dbReference>
<protein>
    <submittedName>
        <fullName evidence="2">Uncharacterized protein</fullName>
    </submittedName>
</protein>
<evidence type="ECO:0000313" key="2">
    <source>
        <dbReference type="EMBL" id="GFY64779.1"/>
    </source>
</evidence>
<evidence type="ECO:0000313" key="3">
    <source>
        <dbReference type="Proteomes" id="UP000886998"/>
    </source>
</evidence>
<feature type="region of interest" description="Disordered" evidence="1">
    <location>
        <begin position="57"/>
        <end position="76"/>
    </location>
</feature>
<sequence>MESTPVRRTLVGHERKTVCSIHAFHQPVSYSADMPIPDLSKKYEIVRDDVEEEEFIRPWTSQDPDFEAEDLNEPTD</sequence>
<gene>
    <name evidence="2" type="ORF">TNIN_263291</name>
</gene>
<organism evidence="2 3">
    <name type="scientific">Trichonephila inaurata madagascariensis</name>
    <dbReference type="NCBI Taxonomy" id="2747483"/>
    <lineage>
        <taxon>Eukaryota</taxon>
        <taxon>Metazoa</taxon>
        <taxon>Ecdysozoa</taxon>
        <taxon>Arthropoda</taxon>
        <taxon>Chelicerata</taxon>
        <taxon>Arachnida</taxon>
        <taxon>Araneae</taxon>
        <taxon>Araneomorphae</taxon>
        <taxon>Entelegynae</taxon>
        <taxon>Araneoidea</taxon>
        <taxon>Nephilidae</taxon>
        <taxon>Trichonephila</taxon>
        <taxon>Trichonephila inaurata</taxon>
    </lineage>
</organism>